<keyword evidence="1" id="KW-0238">DNA-binding</keyword>
<sequence>MGRRRKGVAPRGTVVLDCDGLSRLVDAEHKVVAFVQECRKLGMRVAVSALTIIEATHAGTDRKRLAWLLSGMHIEPVDDSAAHLASKLLQANGLHGHTHAIDAVVAEAAIRQSAPVVLMTSDLDDMTTLCGDEVHLIRT</sequence>
<gene>
    <name evidence="1" type="ORF">EBN03_00480</name>
</gene>
<dbReference type="SUPFAM" id="SSF88723">
    <property type="entry name" value="PIN domain-like"/>
    <property type="match status" value="1"/>
</dbReference>
<evidence type="ECO:0000313" key="1">
    <source>
        <dbReference type="EMBL" id="RMI34884.1"/>
    </source>
</evidence>
<name>A0A3M2LBT9_9NOCA</name>
<comment type="caution">
    <text evidence="1">The sequence shown here is derived from an EMBL/GenBank/DDBJ whole genome shotgun (WGS) entry which is preliminary data.</text>
</comment>
<dbReference type="Gene3D" id="3.40.50.1010">
    <property type="entry name" value="5'-nuclease"/>
    <property type="match status" value="1"/>
</dbReference>
<dbReference type="AlphaFoldDB" id="A0A3M2LBT9"/>
<organism evidence="1 2">
    <name type="scientific">Nocardia stercoris</name>
    <dbReference type="NCBI Taxonomy" id="2483361"/>
    <lineage>
        <taxon>Bacteria</taxon>
        <taxon>Bacillati</taxon>
        <taxon>Actinomycetota</taxon>
        <taxon>Actinomycetes</taxon>
        <taxon>Mycobacteriales</taxon>
        <taxon>Nocardiaceae</taxon>
        <taxon>Nocardia</taxon>
    </lineage>
</organism>
<protein>
    <submittedName>
        <fullName evidence="1">DNA-binding protein</fullName>
    </submittedName>
</protein>
<dbReference type="Proteomes" id="UP000279275">
    <property type="component" value="Unassembled WGS sequence"/>
</dbReference>
<keyword evidence="2" id="KW-1185">Reference proteome</keyword>
<dbReference type="GO" id="GO:0003677">
    <property type="term" value="F:DNA binding"/>
    <property type="evidence" value="ECO:0007669"/>
    <property type="project" value="UniProtKB-KW"/>
</dbReference>
<dbReference type="OrthoDB" id="3292949at2"/>
<proteinExistence type="predicted"/>
<accession>A0A3M2LBT9</accession>
<reference evidence="1 2" key="1">
    <citation type="submission" date="2018-10" db="EMBL/GenBank/DDBJ databases">
        <title>Isolation from cow dung.</title>
        <authorList>
            <person name="Ling L."/>
        </authorList>
    </citation>
    <scope>NUCLEOTIDE SEQUENCE [LARGE SCALE GENOMIC DNA]</scope>
    <source>
        <strain evidence="1 2">NEAU-LL90</strain>
    </source>
</reference>
<dbReference type="EMBL" id="RFFH01000001">
    <property type="protein sequence ID" value="RMI34884.1"/>
    <property type="molecule type" value="Genomic_DNA"/>
</dbReference>
<dbReference type="InterPro" id="IPR029060">
    <property type="entry name" value="PIN-like_dom_sf"/>
</dbReference>
<evidence type="ECO:0000313" key="2">
    <source>
        <dbReference type="Proteomes" id="UP000279275"/>
    </source>
</evidence>